<evidence type="ECO:0000256" key="1">
    <source>
        <dbReference type="SAM" id="Phobius"/>
    </source>
</evidence>
<feature type="transmembrane region" description="Helical" evidence="1">
    <location>
        <begin position="138"/>
        <end position="155"/>
    </location>
</feature>
<sequence length="163" mass="18535">MASERVYEDFEPRVLFSQEKGSRAILYEAHLPDFSKEEIKVTVTAQRRVKAQGERHSPAIKGAENKWMRFCVERPIPQGYDQDKISAKFEKEEEEEDNGAKNGVPIAKQLEMKMRKFGKMVLNTYNNNNNNNSANTNLGSLFLVLGVSIGIALYVKNILYSTS</sequence>
<keyword evidence="1" id="KW-0812">Transmembrane</keyword>
<comment type="caution">
    <text evidence="3">The sequence shown here is derived from an EMBL/GenBank/DDBJ whole genome shotgun (WGS) entry which is preliminary data.</text>
</comment>
<keyword evidence="4" id="KW-1185">Reference proteome</keyword>
<protein>
    <recommendedName>
        <fullName evidence="2">SHSP domain-containing protein</fullName>
    </recommendedName>
</protein>
<evidence type="ECO:0000259" key="2">
    <source>
        <dbReference type="Pfam" id="PF00011"/>
    </source>
</evidence>
<keyword evidence="1" id="KW-0472">Membrane</keyword>
<dbReference type="Pfam" id="PF00011">
    <property type="entry name" value="HSP20"/>
    <property type="match status" value="1"/>
</dbReference>
<feature type="domain" description="SHSP" evidence="2">
    <location>
        <begin position="28"/>
        <end position="90"/>
    </location>
</feature>
<evidence type="ECO:0000313" key="4">
    <source>
        <dbReference type="Proteomes" id="UP000249390"/>
    </source>
</evidence>
<gene>
    <name evidence="3" type="ORF">DM860_009939</name>
</gene>
<dbReference type="InterPro" id="IPR002068">
    <property type="entry name" value="A-crystallin/Hsp20_dom"/>
</dbReference>
<dbReference type="CDD" id="cd06464">
    <property type="entry name" value="ACD_sHsps-like"/>
    <property type="match status" value="1"/>
</dbReference>
<evidence type="ECO:0000313" key="3">
    <source>
        <dbReference type="EMBL" id="RAL43157.1"/>
    </source>
</evidence>
<proteinExistence type="predicted"/>
<organism evidence="3 4">
    <name type="scientific">Cuscuta australis</name>
    <dbReference type="NCBI Taxonomy" id="267555"/>
    <lineage>
        <taxon>Eukaryota</taxon>
        <taxon>Viridiplantae</taxon>
        <taxon>Streptophyta</taxon>
        <taxon>Embryophyta</taxon>
        <taxon>Tracheophyta</taxon>
        <taxon>Spermatophyta</taxon>
        <taxon>Magnoliopsida</taxon>
        <taxon>eudicotyledons</taxon>
        <taxon>Gunneridae</taxon>
        <taxon>Pentapetalae</taxon>
        <taxon>asterids</taxon>
        <taxon>lamiids</taxon>
        <taxon>Solanales</taxon>
        <taxon>Convolvulaceae</taxon>
        <taxon>Cuscuteae</taxon>
        <taxon>Cuscuta</taxon>
        <taxon>Cuscuta subgen. Grammica</taxon>
        <taxon>Cuscuta sect. Cleistogrammica</taxon>
    </lineage>
</organism>
<reference evidence="3 4" key="1">
    <citation type="submission" date="2018-06" db="EMBL/GenBank/DDBJ databases">
        <title>The Genome of Cuscuta australis (Dodder) Provides Insight into the Evolution of Plant Parasitism.</title>
        <authorList>
            <person name="Liu H."/>
        </authorList>
    </citation>
    <scope>NUCLEOTIDE SEQUENCE [LARGE SCALE GENOMIC DNA]</scope>
    <source>
        <strain evidence="4">cv. Yunnan</strain>
        <tissue evidence="3">Vines</tissue>
    </source>
</reference>
<dbReference type="AlphaFoldDB" id="A0A328DBF5"/>
<dbReference type="SUPFAM" id="SSF49764">
    <property type="entry name" value="HSP20-like chaperones"/>
    <property type="match status" value="1"/>
</dbReference>
<accession>A0A328DBF5</accession>
<keyword evidence="1" id="KW-1133">Transmembrane helix</keyword>
<dbReference type="Gene3D" id="2.60.40.790">
    <property type="match status" value="1"/>
</dbReference>
<dbReference type="InterPro" id="IPR008978">
    <property type="entry name" value="HSP20-like_chaperone"/>
</dbReference>
<dbReference type="EMBL" id="NQVE01000161">
    <property type="protein sequence ID" value="RAL43157.1"/>
    <property type="molecule type" value="Genomic_DNA"/>
</dbReference>
<name>A0A328DBF5_9ASTE</name>
<dbReference type="Proteomes" id="UP000249390">
    <property type="component" value="Unassembled WGS sequence"/>
</dbReference>